<evidence type="ECO:0000313" key="3">
    <source>
        <dbReference type="Proteomes" id="UP000054399"/>
    </source>
</evidence>
<accession>A0ABR3BW70</accession>
<reference evidence="2 3" key="2">
    <citation type="submission" date="2024-01" db="EMBL/GenBank/DDBJ databases">
        <title>Comparative genomics of Cryptococcus and Kwoniella reveals pathogenesis evolution and contrasting modes of karyotype evolution via chromosome fusion or intercentromeric recombination.</title>
        <authorList>
            <person name="Coelho M.A."/>
            <person name="David-Palma M."/>
            <person name="Shea T."/>
            <person name="Bowers K."/>
            <person name="Mcginley-Smith S."/>
            <person name="Mohammad A.W."/>
            <person name="Gnirke A."/>
            <person name="Yurkov A.M."/>
            <person name="Nowrousian M."/>
            <person name="Sun S."/>
            <person name="Cuomo C.A."/>
            <person name="Heitman J."/>
        </authorList>
    </citation>
    <scope>NUCLEOTIDE SEQUENCE [LARGE SCALE GENOMIC DNA]</scope>
    <source>
        <strain evidence="2 3">IND107</strain>
    </source>
</reference>
<gene>
    <name evidence="2" type="ORF">I308_101785</name>
</gene>
<dbReference type="GeneID" id="91988643"/>
<sequence length="253" mass="28164">MAPLDLGNVGDAIQGAGESAVNGAQGVVASGAGAVATVTDKAAGAVASATAIAGDVANGASQAAGLLKWMKTIQDWITKIEGYWNEYKNLVIFSWWDPTYFARAGGRYELPEDPMERAKWHWWGHEEGWVHKGVESILQCLGTTVDKEKRLMEELSSAAGRDEHFTKLSQEMSRAGGRLREEGEDLKERINRQWAERKGLVHELNRKLTKAEKRMVDRAQSRLEKKMQSEHWNSDDSDNEDEKPRKRDTGGKI</sequence>
<dbReference type="RefSeq" id="XP_066615114.1">
    <property type="nucleotide sequence ID" value="XM_066756337.1"/>
</dbReference>
<reference evidence="3" key="1">
    <citation type="submission" date="2015-01" db="EMBL/GenBank/DDBJ databases">
        <title>The Genome Sequence of Cryptococcus gattii MMRL2647.</title>
        <authorList>
            <consortium name="The Broad Institute Genomics Platform"/>
            <person name="Cuomo C."/>
            <person name="Litvintseva A."/>
            <person name="Chen Y."/>
            <person name="Heitman J."/>
            <person name="Sun S."/>
            <person name="Springer D."/>
            <person name="Dromer F."/>
            <person name="Young S."/>
            <person name="Zeng Q."/>
            <person name="Gargeya S."/>
            <person name="Abouelleil A."/>
            <person name="Alvarado L."/>
            <person name="Chapman S.B."/>
            <person name="Gainer-Dewar J."/>
            <person name="Goldberg J."/>
            <person name="Griggs A."/>
            <person name="Gujja S."/>
            <person name="Hansen M."/>
            <person name="Howarth C."/>
            <person name="Imamovic A."/>
            <person name="Larimer J."/>
            <person name="Murphy C."/>
            <person name="Naylor J."/>
            <person name="Pearson M."/>
            <person name="Priest M."/>
            <person name="Roberts A."/>
            <person name="Saif S."/>
            <person name="Shea T."/>
            <person name="Sykes S."/>
            <person name="Wortman J."/>
            <person name="Nusbaum C."/>
            <person name="Birren B."/>
        </authorList>
    </citation>
    <scope>NUCLEOTIDE SEQUENCE [LARGE SCALE GENOMIC DNA]</scope>
    <source>
        <strain evidence="3">IND107</strain>
    </source>
</reference>
<feature type="compositionally biased region" description="Basic and acidic residues" evidence="1">
    <location>
        <begin position="211"/>
        <end position="234"/>
    </location>
</feature>
<evidence type="ECO:0000313" key="2">
    <source>
        <dbReference type="EMBL" id="KAL0252394.1"/>
    </source>
</evidence>
<feature type="region of interest" description="Disordered" evidence="1">
    <location>
        <begin position="211"/>
        <end position="253"/>
    </location>
</feature>
<keyword evidence="3" id="KW-1185">Reference proteome</keyword>
<organism evidence="2 3">
    <name type="scientific">Cryptococcus tetragattii IND107</name>
    <dbReference type="NCBI Taxonomy" id="1296105"/>
    <lineage>
        <taxon>Eukaryota</taxon>
        <taxon>Fungi</taxon>
        <taxon>Dikarya</taxon>
        <taxon>Basidiomycota</taxon>
        <taxon>Agaricomycotina</taxon>
        <taxon>Tremellomycetes</taxon>
        <taxon>Tremellales</taxon>
        <taxon>Cryptococcaceae</taxon>
        <taxon>Cryptococcus</taxon>
        <taxon>Cryptococcus gattii species complex</taxon>
    </lineage>
</organism>
<name>A0ABR3BW70_9TREE</name>
<protein>
    <submittedName>
        <fullName evidence="2">Uncharacterized protein</fullName>
    </submittedName>
</protein>
<dbReference type="EMBL" id="ATAM02000003">
    <property type="protein sequence ID" value="KAL0252394.1"/>
    <property type="molecule type" value="Genomic_DNA"/>
</dbReference>
<proteinExistence type="predicted"/>
<evidence type="ECO:0000256" key="1">
    <source>
        <dbReference type="SAM" id="MobiDB-lite"/>
    </source>
</evidence>
<comment type="caution">
    <text evidence="2">The sequence shown here is derived from an EMBL/GenBank/DDBJ whole genome shotgun (WGS) entry which is preliminary data.</text>
</comment>
<feature type="compositionally biased region" description="Basic and acidic residues" evidence="1">
    <location>
        <begin position="242"/>
        <end position="253"/>
    </location>
</feature>
<dbReference type="Proteomes" id="UP000054399">
    <property type="component" value="Unassembled WGS sequence"/>
</dbReference>